<keyword evidence="9" id="KW-0670">Pyruvate</keyword>
<organism evidence="10">
    <name type="scientific">Dictyoglomus thermophilum</name>
    <dbReference type="NCBI Taxonomy" id="14"/>
    <lineage>
        <taxon>Bacteria</taxon>
        <taxon>Pseudomonadati</taxon>
        <taxon>Dictyoglomota</taxon>
        <taxon>Dictyoglomia</taxon>
        <taxon>Dictyoglomales</taxon>
        <taxon>Dictyoglomaceae</taxon>
        <taxon>Dictyoglomus</taxon>
    </lineage>
</organism>
<dbReference type="GO" id="GO:0008295">
    <property type="term" value="P:spermidine biosynthetic process"/>
    <property type="evidence" value="ECO:0007669"/>
    <property type="project" value="UniProtKB-KW"/>
</dbReference>
<dbReference type="RefSeq" id="WP_012547791.1">
    <property type="nucleotide sequence ID" value="NZ_VTFL01000004.1"/>
</dbReference>
<evidence type="ECO:0000256" key="3">
    <source>
        <dbReference type="ARBA" id="ARBA00022813"/>
    </source>
</evidence>
<dbReference type="SUPFAM" id="SSF56276">
    <property type="entry name" value="S-adenosylmethionine decarboxylase"/>
    <property type="match status" value="1"/>
</dbReference>
<comment type="caution">
    <text evidence="10">The sequence shown here is derived from an EMBL/GenBank/DDBJ whole genome shotgun (WGS) entry which is preliminary data.</text>
</comment>
<dbReference type="Pfam" id="PF02675">
    <property type="entry name" value="AdoMet_dc"/>
    <property type="match status" value="1"/>
</dbReference>
<dbReference type="EMBL" id="DTDV01000007">
    <property type="protein sequence ID" value="HGK23468.1"/>
    <property type="molecule type" value="Genomic_DNA"/>
</dbReference>
<evidence type="ECO:0000256" key="4">
    <source>
        <dbReference type="ARBA" id="ARBA00023066"/>
    </source>
</evidence>
<keyword evidence="5" id="KW-0620">Polyamine biosynthesis</keyword>
<dbReference type="InterPro" id="IPR017716">
    <property type="entry name" value="S-AdoMet_deCOase_pro-enz"/>
</dbReference>
<evidence type="ECO:0000256" key="2">
    <source>
        <dbReference type="ARBA" id="ARBA00022793"/>
    </source>
</evidence>
<reference evidence="10" key="1">
    <citation type="journal article" date="2020" name="mSystems">
        <title>Genome- and Community-Level Interaction Insights into Carbon Utilization and Element Cycling Functions of Hydrothermarchaeota in Hydrothermal Sediment.</title>
        <authorList>
            <person name="Zhou Z."/>
            <person name="Liu Y."/>
            <person name="Xu W."/>
            <person name="Pan J."/>
            <person name="Luo Z.H."/>
            <person name="Li M."/>
        </authorList>
    </citation>
    <scope>NUCLEOTIDE SEQUENCE [LARGE SCALE GENOMIC DNA]</scope>
    <source>
        <strain evidence="10">SpSt-70</strain>
    </source>
</reference>
<keyword evidence="8" id="KW-0704">Schiff base</keyword>
<keyword evidence="2" id="KW-0210">Decarboxylase</keyword>
<dbReference type="Gene3D" id="3.60.90.10">
    <property type="entry name" value="S-adenosylmethionine decarboxylase"/>
    <property type="match status" value="1"/>
</dbReference>
<dbReference type="InterPro" id="IPR003826">
    <property type="entry name" value="AdoMetDC_fam_prok"/>
</dbReference>
<evidence type="ECO:0000313" key="10">
    <source>
        <dbReference type="EMBL" id="HGK23468.1"/>
    </source>
</evidence>
<dbReference type="EC" id="4.1.1.50" evidence="10"/>
<gene>
    <name evidence="10" type="primary">speD</name>
    <name evidence="10" type="ORF">ENU78_03295</name>
</gene>
<dbReference type="PANTHER" id="PTHR33866:SF2">
    <property type="entry name" value="S-ADENOSYLMETHIONINE DECARBOXYLASE PROENZYME"/>
    <property type="match status" value="1"/>
</dbReference>
<dbReference type="GO" id="GO:0004014">
    <property type="term" value="F:adenosylmethionine decarboxylase activity"/>
    <property type="evidence" value="ECO:0007669"/>
    <property type="project" value="UniProtKB-EC"/>
</dbReference>
<evidence type="ECO:0000256" key="1">
    <source>
        <dbReference type="ARBA" id="ARBA00001928"/>
    </source>
</evidence>
<keyword evidence="7 10" id="KW-0456">Lyase</keyword>
<comment type="cofactor">
    <cofactor evidence="1">
        <name>pyruvate</name>
        <dbReference type="ChEBI" id="CHEBI:15361"/>
    </cofactor>
</comment>
<keyword evidence="6" id="KW-0865">Zymogen</keyword>
<sequence>MLGPHLVLDLYGCPKEKLEDVKFIYDLLDELPEQIGMQKIMPPYVMRYVPEDDPLDWGISGVVLIAESHIAIHTWPDLNYASVDIFSCKTFNIDLAKEIIEKKLSAEKTEWEILVRGREFPINLLKRGRNATI</sequence>
<evidence type="ECO:0000256" key="9">
    <source>
        <dbReference type="ARBA" id="ARBA00023317"/>
    </source>
</evidence>
<dbReference type="NCBIfam" id="TIGR03330">
    <property type="entry name" value="SAM_DCase_Bsu"/>
    <property type="match status" value="1"/>
</dbReference>
<keyword evidence="3" id="KW-0068">Autocatalytic cleavage</keyword>
<dbReference type="AlphaFoldDB" id="A0A7C2GVL3"/>
<accession>A0A7C2GVL3</accession>
<dbReference type="PANTHER" id="PTHR33866">
    <property type="entry name" value="S-ADENOSYLMETHIONINE DECARBOXYLASE PROENZYME"/>
    <property type="match status" value="1"/>
</dbReference>
<dbReference type="OMA" id="KIMPPYV"/>
<proteinExistence type="predicted"/>
<evidence type="ECO:0000256" key="8">
    <source>
        <dbReference type="ARBA" id="ARBA00023270"/>
    </source>
</evidence>
<evidence type="ECO:0000256" key="7">
    <source>
        <dbReference type="ARBA" id="ARBA00023239"/>
    </source>
</evidence>
<name>A0A7C2GVL3_DICTH</name>
<evidence type="ECO:0000256" key="6">
    <source>
        <dbReference type="ARBA" id="ARBA00023145"/>
    </source>
</evidence>
<evidence type="ECO:0000256" key="5">
    <source>
        <dbReference type="ARBA" id="ARBA00023115"/>
    </source>
</evidence>
<dbReference type="InterPro" id="IPR016067">
    <property type="entry name" value="S-AdoMet_deCO2ase_core"/>
</dbReference>
<dbReference type="FunFam" id="3.60.90.10:FF:000012">
    <property type="entry name" value="S-adenosylmethionine decarboxylase proenzyme"/>
    <property type="match status" value="1"/>
</dbReference>
<protein>
    <submittedName>
        <fullName evidence="10">Adenosylmethionine decarboxylase</fullName>
        <ecNumber evidence="10">4.1.1.50</ecNumber>
    </submittedName>
</protein>
<dbReference type="GO" id="GO:0005829">
    <property type="term" value="C:cytosol"/>
    <property type="evidence" value="ECO:0007669"/>
    <property type="project" value="TreeGrafter"/>
</dbReference>
<keyword evidence="4" id="KW-0745">Spermidine biosynthesis</keyword>